<dbReference type="PANTHER" id="PTHR42855">
    <property type="entry name" value="ABC TRANSPORTER ATP-BINDING SUBUNIT"/>
    <property type="match status" value="1"/>
</dbReference>
<feature type="compositionally biased region" description="Basic residues" evidence="3">
    <location>
        <begin position="577"/>
        <end position="593"/>
    </location>
</feature>
<dbReference type="Gene3D" id="3.40.50.300">
    <property type="entry name" value="P-loop containing nucleotide triphosphate hydrolases"/>
    <property type="match status" value="2"/>
</dbReference>
<dbReference type="CDD" id="cd03221">
    <property type="entry name" value="ABCF_EF-3"/>
    <property type="match status" value="2"/>
</dbReference>
<dbReference type="InterPro" id="IPR003439">
    <property type="entry name" value="ABC_transporter-like_ATP-bd"/>
</dbReference>
<feature type="compositionally biased region" description="Low complexity" evidence="3">
    <location>
        <begin position="594"/>
        <end position="607"/>
    </location>
</feature>
<feature type="region of interest" description="Disordered" evidence="3">
    <location>
        <begin position="513"/>
        <end position="666"/>
    </location>
</feature>
<evidence type="ECO:0000256" key="1">
    <source>
        <dbReference type="ARBA" id="ARBA00022741"/>
    </source>
</evidence>
<dbReference type="PANTHER" id="PTHR42855:SF1">
    <property type="entry name" value="ABC TRANSPORTER DOMAIN-CONTAINING PROTEIN"/>
    <property type="match status" value="1"/>
</dbReference>
<dbReference type="GO" id="GO:0016887">
    <property type="term" value="F:ATP hydrolysis activity"/>
    <property type="evidence" value="ECO:0007669"/>
    <property type="project" value="InterPro"/>
</dbReference>
<gene>
    <name evidence="5" type="ORF">FTUN_1113</name>
</gene>
<dbReference type="AlphaFoldDB" id="A0A6M5YHS3"/>
<name>A0A6M5YHS3_9BACT</name>
<dbReference type="GO" id="GO:0005524">
    <property type="term" value="F:ATP binding"/>
    <property type="evidence" value="ECO:0007669"/>
    <property type="project" value="UniProtKB-KW"/>
</dbReference>
<feature type="domain" description="ABC transporter" evidence="4">
    <location>
        <begin position="5"/>
        <end position="226"/>
    </location>
</feature>
<dbReference type="InterPro" id="IPR017871">
    <property type="entry name" value="ABC_transporter-like_CS"/>
</dbReference>
<proteinExistence type="predicted"/>
<evidence type="ECO:0000256" key="2">
    <source>
        <dbReference type="ARBA" id="ARBA00022840"/>
    </source>
</evidence>
<reference evidence="6" key="1">
    <citation type="submission" date="2020-05" db="EMBL/GenBank/DDBJ databases">
        <title>Frigoriglobus tundricola gen. nov., sp. nov., a psychrotolerant cellulolytic planctomycete of the family Gemmataceae with two divergent copies of 16S rRNA gene.</title>
        <authorList>
            <person name="Kulichevskaya I.S."/>
            <person name="Ivanova A.A."/>
            <person name="Naumoff D.G."/>
            <person name="Beletsky A.V."/>
            <person name="Rijpstra W.I.C."/>
            <person name="Sinninghe Damste J.S."/>
            <person name="Mardanov A.V."/>
            <person name="Ravin N.V."/>
            <person name="Dedysh S.N."/>
        </authorList>
    </citation>
    <scope>NUCLEOTIDE SEQUENCE [LARGE SCALE GENOMIC DNA]</scope>
    <source>
        <strain evidence="6">PL17</strain>
    </source>
</reference>
<dbReference type="Proteomes" id="UP000503447">
    <property type="component" value="Chromosome"/>
</dbReference>
<sequence>MSLLLSAQDLTKAFGGQRALFTGLSLELRAGERVGLIGPNGAGKSTLLKILAGIEEPDAGTLSSRRGTRIGYLPQDDVFPPGLTAREVLLAALAGHHLEDHERETRTAITLTQVGFEDHDKPADALSGGWRKRLAVARELVREPDLLLLDEPTNHLDLPGVVWLERLLRAAPFGYLVATHDRAFLRATADEIVEVSRVYPGGVLRAPGGYDDFAGKREAFLEAQDRQRDAVANQVRRETEWLGRKAAARTRKASSRIEAAGRRREELAELNYRTAAAGAAGIDFAATGRQTRKLLTATGLAKALGGRPLFAGLDLLLSPGMRVGLLGPNGSGKSTLLKALAGEIAPDAGTVTRAEGLRAVMFEQGRSALDLSVPLRTALNPNGDTVTFGGGQLHVAAWAQRFLFRPEQLDVEVSALSGGERARVRIAQLMLKPADLLLLDEPTNDLDIPSLEALEDSLEEFPGAVLLVTHDRDLMDRLCTEVIGLDGRGGAARYGSVGQWLAAHERAEVAAAKAAAAPAPSRPAAAPGGGPKPKSSASRNRKNWRGSRPPSRARRRPLPPARPTSPRPRPGPTTSPSRRRARRWKRRRLRWRSSTRGGRSSRRSGPAARERCRGTTWGICGPSAGSDGAARLTARVRPDSGPVRHGGCLNPLRRAKTSKNARRPDP</sequence>
<evidence type="ECO:0000313" key="5">
    <source>
        <dbReference type="EMBL" id="QJW93605.1"/>
    </source>
</evidence>
<dbReference type="Pfam" id="PF00005">
    <property type="entry name" value="ABC_tran"/>
    <property type="match status" value="2"/>
</dbReference>
<protein>
    <recommendedName>
        <fullName evidence="4">ABC transporter domain-containing protein</fullName>
    </recommendedName>
</protein>
<dbReference type="SMART" id="SM00382">
    <property type="entry name" value="AAA"/>
    <property type="match status" value="2"/>
</dbReference>
<feature type="domain" description="ABC transporter" evidence="4">
    <location>
        <begin position="295"/>
        <end position="513"/>
    </location>
</feature>
<dbReference type="InterPro" id="IPR027417">
    <property type="entry name" value="P-loop_NTPase"/>
</dbReference>
<dbReference type="InterPro" id="IPR051309">
    <property type="entry name" value="ABCF_ATPase"/>
</dbReference>
<dbReference type="KEGG" id="ftj:FTUN_1113"/>
<evidence type="ECO:0000256" key="3">
    <source>
        <dbReference type="SAM" id="MobiDB-lite"/>
    </source>
</evidence>
<feature type="compositionally biased region" description="Basic residues" evidence="3">
    <location>
        <begin position="539"/>
        <end position="557"/>
    </location>
</feature>
<dbReference type="SUPFAM" id="SSF52540">
    <property type="entry name" value="P-loop containing nucleoside triphosphate hydrolases"/>
    <property type="match status" value="2"/>
</dbReference>
<keyword evidence="2" id="KW-0067">ATP-binding</keyword>
<feature type="compositionally biased region" description="Pro residues" evidence="3">
    <location>
        <begin position="558"/>
        <end position="573"/>
    </location>
</feature>
<evidence type="ECO:0000259" key="4">
    <source>
        <dbReference type="PROSITE" id="PS50893"/>
    </source>
</evidence>
<dbReference type="PROSITE" id="PS50893">
    <property type="entry name" value="ABC_TRANSPORTER_2"/>
    <property type="match status" value="2"/>
</dbReference>
<feature type="compositionally biased region" description="Low complexity" evidence="3">
    <location>
        <begin position="513"/>
        <end position="538"/>
    </location>
</feature>
<keyword evidence="6" id="KW-1185">Reference proteome</keyword>
<dbReference type="EMBL" id="CP053452">
    <property type="protein sequence ID" value="QJW93605.1"/>
    <property type="molecule type" value="Genomic_DNA"/>
</dbReference>
<organism evidence="5 6">
    <name type="scientific">Frigoriglobus tundricola</name>
    <dbReference type="NCBI Taxonomy" id="2774151"/>
    <lineage>
        <taxon>Bacteria</taxon>
        <taxon>Pseudomonadati</taxon>
        <taxon>Planctomycetota</taxon>
        <taxon>Planctomycetia</taxon>
        <taxon>Gemmatales</taxon>
        <taxon>Gemmataceae</taxon>
        <taxon>Frigoriglobus</taxon>
    </lineage>
</organism>
<accession>A0A6M5YHS3</accession>
<feature type="compositionally biased region" description="Basic residues" evidence="3">
    <location>
        <begin position="653"/>
        <end position="666"/>
    </location>
</feature>
<dbReference type="InterPro" id="IPR003593">
    <property type="entry name" value="AAA+_ATPase"/>
</dbReference>
<dbReference type="PROSITE" id="PS00211">
    <property type="entry name" value="ABC_TRANSPORTER_1"/>
    <property type="match status" value="2"/>
</dbReference>
<evidence type="ECO:0000313" key="6">
    <source>
        <dbReference type="Proteomes" id="UP000503447"/>
    </source>
</evidence>
<keyword evidence="1" id="KW-0547">Nucleotide-binding</keyword>